<reference evidence="2" key="1">
    <citation type="journal article" date="2019" name="Nat. Commun.">
        <title>The genome of broomcorn millet.</title>
        <authorList>
            <person name="Zou C."/>
            <person name="Miki D."/>
            <person name="Li D."/>
            <person name="Tang Q."/>
            <person name="Xiao L."/>
            <person name="Rajput S."/>
            <person name="Deng P."/>
            <person name="Jia W."/>
            <person name="Huang R."/>
            <person name="Zhang M."/>
            <person name="Sun Y."/>
            <person name="Hu J."/>
            <person name="Fu X."/>
            <person name="Schnable P.S."/>
            <person name="Li F."/>
            <person name="Zhang H."/>
            <person name="Feng B."/>
            <person name="Zhu X."/>
            <person name="Liu R."/>
            <person name="Schnable J.C."/>
            <person name="Zhu J.-K."/>
            <person name="Zhang H."/>
        </authorList>
    </citation>
    <scope>NUCLEOTIDE SEQUENCE [LARGE SCALE GENOMIC DNA]</scope>
</reference>
<organism evidence="1 2">
    <name type="scientific">Panicum miliaceum</name>
    <name type="common">Proso millet</name>
    <name type="synonym">Broomcorn millet</name>
    <dbReference type="NCBI Taxonomy" id="4540"/>
    <lineage>
        <taxon>Eukaryota</taxon>
        <taxon>Viridiplantae</taxon>
        <taxon>Streptophyta</taxon>
        <taxon>Embryophyta</taxon>
        <taxon>Tracheophyta</taxon>
        <taxon>Spermatophyta</taxon>
        <taxon>Magnoliopsida</taxon>
        <taxon>Liliopsida</taxon>
        <taxon>Poales</taxon>
        <taxon>Poaceae</taxon>
        <taxon>PACMAD clade</taxon>
        <taxon>Panicoideae</taxon>
        <taxon>Panicodae</taxon>
        <taxon>Paniceae</taxon>
        <taxon>Panicinae</taxon>
        <taxon>Panicum</taxon>
        <taxon>Panicum sect. Panicum</taxon>
    </lineage>
</organism>
<dbReference type="AlphaFoldDB" id="A0A3L6SQP9"/>
<name>A0A3L6SQP9_PANMI</name>
<dbReference type="Proteomes" id="UP000275267">
    <property type="component" value="Unassembled WGS sequence"/>
</dbReference>
<evidence type="ECO:0000313" key="1">
    <source>
        <dbReference type="EMBL" id="RLN25049.1"/>
    </source>
</evidence>
<comment type="caution">
    <text evidence="1">The sequence shown here is derived from an EMBL/GenBank/DDBJ whole genome shotgun (WGS) entry which is preliminary data.</text>
</comment>
<gene>
    <name evidence="1" type="ORF">C2845_PM07G02180</name>
</gene>
<keyword evidence="2" id="KW-1185">Reference proteome</keyword>
<evidence type="ECO:0008006" key="3">
    <source>
        <dbReference type="Google" id="ProtNLM"/>
    </source>
</evidence>
<sequence>MGISPTKISLCIPLTEPARLIYAAGVCQIWWEVISNGGFCRAYHRRYPRPPLLGFFDETSRFVPANSVCPSWSPVLGNATGMVLNCRHGCVLLHRKEHTAETNFCGPLWSETPSLETTTPSFSYQFFTGAVIKMKSWACSER</sequence>
<accession>A0A3L6SQP9</accession>
<evidence type="ECO:0000313" key="2">
    <source>
        <dbReference type="Proteomes" id="UP000275267"/>
    </source>
</evidence>
<dbReference type="PANTHER" id="PTHR32133">
    <property type="entry name" value="OS07G0120400 PROTEIN"/>
    <property type="match status" value="1"/>
</dbReference>
<protein>
    <recommendedName>
        <fullName evidence="3">F-box domain-containing protein</fullName>
    </recommendedName>
</protein>
<dbReference type="EMBL" id="PQIB02000004">
    <property type="protein sequence ID" value="RLN25049.1"/>
    <property type="molecule type" value="Genomic_DNA"/>
</dbReference>
<proteinExistence type="predicted"/>